<proteinExistence type="predicted"/>
<dbReference type="AlphaFoldDB" id="A0A084WBR0"/>
<evidence type="ECO:0000256" key="1">
    <source>
        <dbReference type="SAM" id="MobiDB-lite"/>
    </source>
</evidence>
<organism evidence="2">
    <name type="scientific">Anopheles sinensis</name>
    <name type="common">Mosquito</name>
    <dbReference type="NCBI Taxonomy" id="74873"/>
    <lineage>
        <taxon>Eukaryota</taxon>
        <taxon>Metazoa</taxon>
        <taxon>Ecdysozoa</taxon>
        <taxon>Arthropoda</taxon>
        <taxon>Hexapoda</taxon>
        <taxon>Insecta</taxon>
        <taxon>Pterygota</taxon>
        <taxon>Neoptera</taxon>
        <taxon>Endopterygota</taxon>
        <taxon>Diptera</taxon>
        <taxon>Nematocera</taxon>
        <taxon>Culicoidea</taxon>
        <taxon>Culicidae</taxon>
        <taxon>Anophelinae</taxon>
        <taxon>Anopheles</taxon>
    </lineage>
</organism>
<feature type="region of interest" description="Disordered" evidence="1">
    <location>
        <begin position="1"/>
        <end position="57"/>
    </location>
</feature>
<dbReference type="Proteomes" id="UP000030765">
    <property type="component" value="Unassembled WGS sequence"/>
</dbReference>
<reference evidence="3" key="2">
    <citation type="submission" date="2020-05" db="UniProtKB">
        <authorList>
            <consortium name="EnsemblMetazoa"/>
        </authorList>
    </citation>
    <scope>IDENTIFICATION</scope>
</reference>
<dbReference type="VEuPathDB" id="VectorBase:ASIC015697"/>
<dbReference type="EMBL" id="KE525332">
    <property type="protein sequence ID" value="KFB47654.1"/>
    <property type="molecule type" value="Genomic_DNA"/>
</dbReference>
<protein>
    <submittedName>
        <fullName evidence="2 3">Uncharacterized protein</fullName>
    </submittedName>
</protein>
<evidence type="ECO:0000313" key="2">
    <source>
        <dbReference type="EMBL" id="KFB47654.1"/>
    </source>
</evidence>
<feature type="compositionally biased region" description="Basic and acidic residues" evidence="1">
    <location>
        <begin position="45"/>
        <end position="54"/>
    </location>
</feature>
<accession>A0A084WBR0</accession>
<sequence length="65" mass="7169">MARRRNPWRMGKTRPGPVLLPGSGDGKRQLLTGSGDGTSKTSGHGPERDNKDADWWPPVLERLFA</sequence>
<reference evidence="2 4" key="1">
    <citation type="journal article" date="2014" name="BMC Genomics">
        <title>Genome sequence of Anopheles sinensis provides insight into genetics basis of mosquito competence for malaria parasites.</title>
        <authorList>
            <person name="Zhou D."/>
            <person name="Zhang D."/>
            <person name="Ding G."/>
            <person name="Shi L."/>
            <person name="Hou Q."/>
            <person name="Ye Y."/>
            <person name="Xu Y."/>
            <person name="Zhou H."/>
            <person name="Xiong C."/>
            <person name="Li S."/>
            <person name="Yu J."/>
            <person name="Hong S."/>
            <person name="Yu X."/>
            <person name="Zou P."/>
            <person name="Chen C."/>
            <person name="Chang X."/>
            <person name="Wang W."/>
            <person name="Lv Y."/>
            <person name="Sun Y."/>
            <person name="Ma L."/>
            <person name="Shen B."/>
            <person name="Zhu C."/>
        </authorList>
    </citation>
    <scope>NUCLEOTIDE SEQUENCE [LARGE SCALE GENOMIC DNA]</scope>
</reference>
<gene>
    <name evidence="2" type="ORF">ZHAS_00015697</name>
</gene>
<evidence type="ECO:0000313" key="4">
    <source>
        <dbReference type="Proteomes" id="UP000030765"/>
    </source>
</evidence>
<dbReference type="EMBL" id="ATLV01022421">
    <property type="status" value="NOT_ANNOTATED_CDS"/>
    <property type="molecule type" value="Genomic_DNA"/>
</dbReference>
<dbReference type="EnsemblMetazoa" id="ASIC015697-RA">
    <property type="protein sequence ID" value="ASIC015697-PA"/>
    <property type="gene ID" value="ASIC015697"/>
</dbReference>
<evidence type="ECO:0000313" key="3">
    <source>
        <dbReference type="EnsemblMetazoa" id="ASIC015697-PA"/>
    </source>
</evidence>
<keyword evidence="4" id="KW-1185">Reference proteome</keyword>
<name>A0A084WBR0_ANOSI</name>